<evidence type="ECO:0000256" key="1">
    <source>
        <dbReference type="ARBA" id="ARBA00009617"/>
    </source>
</evidence>
<keyword evidence="2" id="KW-1133">Transmembrane helix</keyword>
<dbReference type="Proteomes" id="UP000199657">
    <property type="component" value="Unassembled WGS sequence"/>
</dbReference>
<dbReference type="GO" id="GO:0005886">
    <property type="term" value="C:plasma membrane"/>
    <property type="evidence" value="ECO:0007669"/>
    <property type="project" value="TreeGrafter"/>
</dbReference>
<keyword evidence="4" id="KW-1185">Reference proteome</keyword>
<dbReference type="GO" id="GO:0008643">
    <property type="term" value="P:carbohydrate transport"/>
    <property type="evidence" value="ECO:0007669"/>
    <property type="project" value="InterPro"/>
</dbReference>
<feature type="transmembrane region" description="Helical" evidence="2">
    <location>
        <begin position="176"/>
        <end position="196"/>
    </location>
</feature>
<feature type="transmembrane region" description="Helical" evidence="2">
    <location>
        <begin position="286"/>
        <end position="303"/>
    </location>
</feature>
<dbReference type="GO" id="GO:0015293">
    <property type="term" value="F:symporter activity"/>
    <property type="evidence" value="ECO:0007669"/>
    <property type="project" value="InterPro"/>
</dbReference>
<feature type="transmembrane region" description="Helical" evidence="2">
    <location>
        <begin position="147"/>
        <end position="164"/>
    </location>
</feature>
<keyword evidence="2" id="KW-0472">Membrane</keyword>
<accession>A0A1H8TMD5</accession>
<dbReference type="OrthoDB" id="181905at2"/>
<dbReference type="AlphaFoldDB" id="A0A1H8TMD5"/>
<proteinExistence type="inferred from homology"/>
<feature type="transmembrane region" description="Helical" evidence="2">
    <location>
        <begin position="255"/>
        <end position="277"/>
    </location>
</feature>
<dbReference type="InterPro" id="IPR039672">
    <property type="entry name" value="MFS_2"/>
</dbReference>
<evidence type="ECO:0000313" key="3">
    <source>
        <dbReference type="EMBL" id="SEO92015.1"/>
    </source>
</evidence>
<dbReference type="RefSeq" id="WP_091643761.1">
    <property type="nucleotide sequence ID" value="NZ_FOEG01000004.1"/>
</dbReference>
<dbReference type="PANTHER" id="PTHR11328:SF24">
    <property type="entry name" value="MAJOR FACILITATOR SUPERFAMILY (MFS) PROFILE DOMAIN-CONTAINING PROTEIN"/>
    <property type="match status" value="1"/>
</dbReference>
<evidence type="ECO:0000313" key="4">
    <source>
        <dbReference type="Proteomes" id="UP000199657"/>
    </source>
</evidence>
<reference evidence="3 4" key="1">
    <citation type="submission" date="2016-10" db="EMBL/GenBank/DDBJ databases">
        <authorList>
            <person name="de Groot N.N."/>
        </authorList>
    </citation>
    <scope>NUCLEOTIDE SEQUENCE [LARGE SCALE GENOMIC DNA]</scope>
    <source>
        <strain evidence="3 4">CGMCC 1.6291</strain>
    </source>
</reference>
<organism evidence="3 4">
    <name type="scientific">Aquisalimonas asiatica</name>
    <dbReference type="NCBI Taxonomy" id="406100"/>
    <lineage>
        <taxon>Bacteria</taxon>
        <taxon>Pseudomonadati</taxon>
        <taxon>Pseudomonadota</taxon>
        <taxon>Gammaproteobacteria</taxon>
        <taxon>Chromatiales</taxon>
        <taxon>Ectothiorhodospiraceae</taxon>
        <taxon>Aquisalimonas</taxon>
    </lineage>
</organism>
<feature type="transmembrane region" description="Helical" evidence="2">
    <location>
        <begin position="309"/>
        <end position="329"/>
    </location>
</feature>
<comment type="similarity">
    <text evidence="1">Belongs to the sodium:galactoside symporter (TC 2.A.2) family.</text>
</comment>
<feature type="transmembrane region" description="Helical" evidence="2">
    <location>
        <begin position="34"/>
        <end position="56"/>
    </location>
</feature>
<dbReference type="InterPro" id="IPR036259">
    <property type="entry name" value="MFS_trans_sf"/>
</dbReference>
<dbReference type="PANTHER" id="PTHR11328">
    <property type="entry name" value="MAJOR FACILITATOR SUPERFAMILY DOMAIN-CONTAINING PROTEIN"/>
    <property type="match status" value="1"/>
</dbReference>
<feature type="transmembrane region" description="Helical" evidence="2">
    <location>
        <begin position="225"/>
        <end position="249"/>
    </location>
</feature>
<dbReference type="STRING" id="406100.SAMN04488052_104310"/>
<feature type="transmembrane region" description="Helical" evidence="2">
    <location>
        <begin position="77"/>
        <end position="94"/>
    </location>
</feature>
<protein>
    <submittedName>
        <fullName evidence="3">Na+/melibiose symporter</fullName>
    </submittedName>
</protein>
<dbReference type="Pfam" id="PF13347">
    <property type="entry name" value="MFS_2"/>
    <property type="match status" value="1"/>
</dbReference>
<feature type="transmembrane region" description="Helical" evidence="2">
    <location>
        <begin position="106"/>
        <end position="126"/>
    </location>
</feature>
<gene>
    <name evidence="3" type="ORF">SAMN04488052_104310</name>
</gene>
<keyword evidence="2" id="KW-0812">Transmembrane</keyword>
<feature type="transmembrane region" description="Helical" evidence="2">
    <location>
        <begin position="350"/>
        <end position="376"/>
    </location>
</feature>
<dbReference type="Gene3D" id="1.20.1250.20">
    <property type="entry name" value="MFS general substrate transporter like domains"/>
    <property type="match status" value="2"/>
</dbReference>
<dbReference type="EMBL" id="FOEG01000004">
    <property type="protein sequence ID" value="SEO92015.1"/>
    <property type="molecule type" value="Genomic_DNA"/>
</dbReference>
<feature type="transmembrane region" description="Helical" evidence="2">
    <location>
        <begin position="396"/>
        <end position="416"/>
    </location>
</feature>
<feature type="transmembrane region" description="Helical" evidence="2">
    <location>
        <begin position="9"/>
        <end position="28"/>
    </location>
</feature>
<sequence length="436" mass="47161">MTPVSRSRVLLYGLPGLPLAILGIPLYVYLPPFYAETLGVGAVGVLLLVARLWDVVTDPVVGGLGDRIRNRFGRRKTLILIGVPLLMFGVDQLFRPPGDAGMLHLLFWSFVTYLAWTFVALPYSAWGAELSRDYNQRSSITGSREGFVLAGMLIAIVLPAITLSDPEESAGAALEQLAWLLWLSLPLTVAIALIAVPEPRNALTPVPWRQGLQLLREHTPFLRLLVAYILNGLANALPATLFLLFAQHVLQAEGLAGVMLVVYFVSGLAGIPLWLWLARRIGKHRAWALSMLWAAAIFAWVPLLGPGDAWLFIIICLLSGLSLGVDMALPASIQADLVDVDTARGGGQRTGLFFGLWGMATKLALALAVGLAYPLLGLAGFDAGASEPEGLWALSLLYGLAPIPFKVAAVWLVWHFPVDRAVQQKTVRDVEALESA</sequence>
<name>A0A1H8TMD5_9GAMM</name>
<evidence type="ECO:0000256" key="2">
    <source>
        <dbReference type="SAM" id="Phobius"/>
    </source>
</evidence>
<dbReference type="SUPFAM" id="SSF103473">
    <property type="entry name" value="MFS general substrate transporter"/>
    <property type="match status" value="1"/>
</dbReference>